<dbReference type="InterPro" id="IPR011009">
    <property type="entry name" value="Kinase-like_dom_sf"/>
</dbReference>
<accession>A0A672K514</accession>
<dbReference type="InterPro" id="IPR017441">
    <property type="entry name" value="Protein_kinase_ATP_BS"/>
</dbReference>
<dbReference type="Pfam" id="PF00069">
    <property type="entry name" value="Pkinase"/>
    <property type="match status" value="1"/>
</dbReference>
<dbReference type="PROSITE" id="PS00107">
    <property type="entry name" value="PROTEIN_KINASE_ATP"/>
    <property type="match status" value="1"/>
</dbReference>
<organism evidence="3 4">
    <name type="scientific">Sinocyclocheilus grahami</name>
    <name type="common">Dianchi golden-line fish</name>
    <name type="synonym">Barbus grahami</name>
    <dbReference type="NCBI Taxonomy" id="75366"/>
    <lineage>
        <taxon>Eukaryota</taxon>
        <taxon>Metazoa</taxon>
        <taxon>Chordata</taxon>
        <taxon>Craniata</taxon>
        <taxon>Vertebrata</taxon>
        <taxon>Euteleostomi</taxon>
        <taxon>Actinopterygii</taxon>
        <taxon>Neopterygii</taxon>
        <taxon>Teleostei</taxon>
        <taxon>Ostariophysi</taxon>
        <taxon>Cypriniformes</taxon>
        <taxon>Cyprinidae</taxon>
        <taxon>Cyprininae</taxon>
        <taxon>Sinocyclocheilus</taxon>
    </lineage>
</organism>
<sequence>MLFFVSVVERRAQMTTGLRHFLVHALCANGSQHSGSSLSLASTKVCSSMDEGDGPGSEAELMEDCPQVPASIAERYKVGRMIGDGNFAVVRECVERSTGREYALKIINKSKCRGKEHMIQNEVSILRRVKHPNIVLLIEEMDTYSELYMVMELVKVKHPTFMTVKTIVLV</sequence>
<dbReference type="PROSITE" id="PS50011">
    <property type="entry name" value="PROTEIN_KINASE_DOM"/>
    <property type="match status" value="1"/>
</dbReference>
<reference evidence="3" key="1">
    <citation type="submission" date="2025-08" db="UniProtKB">
        <authorList>
            <consortium name="Ensembl"/>
        </authorList>
    </citation>
    <scope>IDENTIFICATION</scope>
</reference>
<keyword evidence="4" id="KW-1185">Reference proteome</keyword>
<dbReference type="GO" id="GO:0005524">
    <property type="term" value="F:ATP binding"/>
    <property type="evidence" value="ECO:0007669"/>
    <property type="project" value="UniProtKB-UniRule"/>
</dbReference>
<dbReference type="GO" id="GO:0004672">
    <property type="term" value="F:protein kinase activity"/>
    <property type="evidence" value="ECO:0007669"/>
    <property type="project" value="InterPro"/>
</dbReference>
<evidence type="ECO:0000259" key="2">
    <source>
        <dbReference type="PROSITE" id="PS50011"/>
    </source>
</evidence>
<dbReference type="FunFam" id="3.30.200.20:FF:000057">
    <property type="entry name" value="Serine/threonine-protein kinase DCLK1 isoform 2"/>
    <property type="match status" value="1"/>
</dbReference>
<feature type="binding site" evidence="1">
    <location>
        <position position="105"/>
    </location>
    <ligand>
        <name>ATP</name>
        <dbReference type="ChEBI" id="CHEBI:30616"/>
    </ligand>
</feature>
<dbReference type="PANTHER" id="PTHR24347">
    <property type="entry name" value="SERINE/THREONINE-PROTEIN KINASE"/>
    <property type="match status" value="1"/>
</dbReference>
<evidence type="ECO:0000256" key="1">
    <source>
        <dbReference type="PROSITE-ProRule" id="PRU10141"/>
    </source>
</evidence>
<proteinExistence type="predicted"/>
<dbReference type="InterPro" id="IPR000719">
    <property type="entry name" value="Prot_kinase_dom"/>
</dbReference>
<dbReference type="Ensembl" id="ENSSGRT00000004175.1">
    <property type="protein sequence ID" value="ENSSGRP00000003847.1"/>
    <property type="gene ID" value="ENSSGRG00000002350.1"/>
</dbReference>
<reference evidence="3" key="2">
    <citation type="submission" date="2025-09" db="UniProtKB">
        <authorList>
            <consortium name="Ensembl"/>
        </authorList>
    </citation>
    <scope>IDENTIFICATION</scope>
</reference>
<keyword evidence="1" id="KW-0067">ATP-binding</keyword>
<protein>
    <recommendedName>
        <fullName evidence="2">Protein kinase domain-containing protein</fullName>
    </recommendedName>
</protein>
<dbReference type="Proteomes" id="UP000472262">
    <property type="component" value="Unassembled WGS sequence"/>
</dbReference>
<keyword evidence="1" id="KW-0547">Nucleotide-binding</keyword>
<dbReference type="InParanoid" id="A0A672K514"/>
<evidence type="ECO:0000313" key="3">
    <source>
        <dbReference type="Ensembl" id="ENSSGRP00000003847.1"/>
    </source>
</evidence>
<feature type="domain" description="Protein kinase" evidence="2">
    <location>
        <begin position="76"/>
        <end position="170"/>
    </location>
</feature>
<dbReference type="AlphaFoldDB" id="A0A672K514"/>
<name>A0A672K514_SINGR</name>
<evidence type="ECO:0000313" key="4">
    <source>
        <dbReference type="Proteomes" id="UP000472262"/>
    </source>
</evidence>
<dbReference type="SUPFAM" id="SSF56112">
    <property type="entry name" value="Protein kinase-like (PK-like)"/>
    <property type="match status" value="1"/>
</dbReference>
<dbReference type="Gene3D" id="3.30.200.20">
    <property type="entry name" value="Phosphorylase Kinase, domain 1"/>
    <property type="match status" value="1"/>
</dbReference>